<sequence>MEILVIFILLFSTIKSGIAYRNDGVFKEVKVGLVVNLGSIEGKIFKTSFSLALSDFYRINNGYETRVALSSRDSQGDLLIALDA</sequence>
<evidence type="ECO:0000313" key="3">
    <source>
        <dbReference type="Proteomes" id="UP000489600"/>
    </source>
</evidence>
<keyword evidence="3" id="KW-1185">Reference proteome</keyword>
<gene>
    <name evidence="2" type="ORF">ANE_LOCUS19940</name>
</gene>
<dbReference type="AlphaFoldDB" id="A0A565C771"/>
<evidence type="ECO:0000313" key="2">
    <source>
        <dbReference type="EMBL" id="VVB09496.1"/>
    </source>
</evidence>
<feature type="non-terminal residue" evidence="2">
    <location>
        <position position="84"/>
    </location>
</feature>
<protein>
    <recommendedName>
        <fullName evidence="4">Receptor ligand binding region domain-containing protein</fullName>
    </recommendedName>
</protein>
<accession>A0A565C771</accession>
<reference evidence="2" key="1">
    <citation type="submission" date="2019-07" db="EMBL/GenBank/DDBJ databases">
        <authorList>
            <person name="Dittberner H."/>
        </authorList>
    </citation>
    <scope>NUCLEOTIDE SEQUENCE [LARGE SCALE GENOMIC DNA]</scope>
</reference>
<dbReference type="Proteomes" id="UP000489600">
    <property type="component" value="Unassembled WGS sequence"/>
</dbReference>
<feature type="chain" id="PRO_5022105139" description="Receptor ligand binding region domain-containing protein" evidence="1">
    <location>
        <begin position="20"/>
        <end position="84"/>
    </location>
</feature>
<name>A0A565C771_9BRAS</name>
<organism evidence="2 3">
    <name type="scientific">Arabis nemorensis</name>
    <dbReference type="NCBI Taxonomy" id="586526"/>
    <lineage>
        <taxon>Eukaryota</taxon>
        <taxon>Viridiplantae</taxon>
        <taxon>Streptophyta</taxon>
        <taxon>Embryophyta</taxon>
        <taxon>Tracheophyta</taxon>
        <taxon>Spermatophyta</taxon>
        <taxon>Magnoliopsida</taxon>
        <taxon>eudicotyledons</taxon>
        <taxon>Gunneridae</taxon>
        <taxon>Pentapetalae</taxon>
        <taxon>rosids</taxon>
        <taxon>malvids</taxon>
        <taxon>Brassicales</taxon>
        <taxon>Brassicaceae</taxon>
        <taxon>Arabideae</taxon>
        <taxon>Arabis</taxon>
    </lineage>
</organism>
<evidence type="ECO:0000256" key="1">
    <source>
        <dbReference type="SAM" id="SignalP"/>
    </source>
</evidence>
<keyword evidence="1" id="KW-0732">Signal</keyword>
<comment type="caution">
    <text evidence="2">The sequence shown here is derived from an EMBL/GenBank/DDBJ whole genome shotgun (WGS) entry which is preliminary data.</text>
</comment>
<dbReference type="OrthoDB" id="1751005at2759"/>
<dbReference type="EMBL" id="CABITT030000006">
    <property type="protein sequence ID" value="VVB09496.1"/>
    <property type="molecule type" value="Genomic_DNA"/>
</dbReference>
<evidence type="ECO:0008006" key="4">
    <source>
        <dbReference type="Google" id="ProtNLM"/>
    </source>
</evidence>
<proteinExistence type="predicted"/>
<feature type="signal peptide" evidence="1">
    <location>
        <begin position="1"/>
        <end position="19"/>
    </location>
</feature>